<dbReference type="RefSeq" id="WP_166062092.1">
    <property type="nucleotide sequence ID" value="NZ_CP096255.1"/>
</dbReference>
<dbReference type="AlphaFoldDB" id="A0A8T5UVA6"/>
<protein>
    <submittedName>
        <fullName evidence="1">Uncharacterized protein</fullName>
    </submittedName>
</protein>
<reference evidence="1" key="1">
    <citation type="journal article" date="2017" name="Syst. Appl. Microbiol.">
        <title>Soybeans inoculated with root zone soils of Canadian native legumes harbour diverse and novel Bradyrhizobium spp. that possess agricultural potential.</title>
        <authorList>
            <person name="Bromfield E.S.P."/>
            <person name="Cloutier S."/>
            <person name="Tambong J.T."/>
            <person name="Tran Thi T.V."/>
        </authorList>
    </citation>
    <scope>NUCLEOTIDE SEQUENCE</scope>
    <source>
        <strain evidence="1">1S5</strain>
    </source>
</reference>
<dbReference type="EMBL" id="CP096255">
    <property type="protein sequence ID" value="UPT87923.1"/>
    <property type="molecule type" value="Genomic_DNA"/>
</dbReference>
<evidence type="ECO:0000313" key="1">
    <source>
        <dbReference type="EMBL" id="UPT87923.1"/>
    </source>
</evidence>
<dbReference type="Proteomes" id="UP000551709">
    <property type="component" value="Chromosome"/>
</dbReference>
<evidence type="ECO:0000313" key="2">
    <source>
        <dbReference type="Proteomes" id="UP000551709"/>
    </source>
</evidence>
<reference evidence="1" key="2">
    <citation type="submission" date="2022-04" db="EMBL/GenBank/DDBJ databases">
        <authorList>
            <person name="Bromfield E.S.P."/>
            <person name="Cloutier S."/>
        </authorList>
    </citation>
    <scope>NUCLEOTIDE SEQUENCE</scope>
    <source>
        <strain evidence="1">1S5</strain>
    </source>
</reference>
<sequence length="66" mass="7437">MKRITSMTARIIATAALRQSWTILSVATRIQSQGERLEAWANRVAVRRGFVDDMLHTVTADILNSH</sequence>
<proteinExistence type="predicted"/>
<accession>A0A8T5UVA6</accession>
<gene>
    <name evidence="1" type="ORF">HAP41_0000001830</name>
</gene>
<name>A0A8T5UVA6_9BRAD</name>
<organism evidence="1 2">
    <name type="scientific">Bradyrhizobium barranii subsp. apii</name>
    <dbReference type="NCBI Taxonomy" id="2819348"/>
    <lineage>
        <taxon>Bacteria</taxon>
        <taxon>Pseudomonadati</taxon>
        <taxon>Pseudomonadota</taxon>
        <taxon>Alphaproteobacteria</taxon>
        <taxon>Hyphomicrobiales</taxon>
        <taxon>Nitrobacteraceae</taxon>
        <taxon>Bradyrhizobium</taxon>
        <taxon>Bradyrhizobium barranii</taxon>
    </lineage>
</organism>